<reference evidence="3" key="1">
    <citation type="journal article" date="2005" name="Nature">
        <title>The map-based sequence of the rice genome.</title>
        <authorList>
            <consortium name="International rice genome sequencing project (IRGSP)"/>
            <person name="Matsumoto T."/>
            <person name="Wu J."/>
            <person name="Kanamori H."/>
            <person name="Katayose Y."/>
            <person name="Fujisawa M."/>
            <person name="Namiki N."/>
            <person name="Mizuno H."/>
            <person name="Yamamoto K."/>
            <person name="Antonio B.A."/>
            <person name="Baba T."/>
            <person name="Sakata K."/>
            <person name="Nagamura Y."/>
            <person name="Aoki H."/>
            <person name="Arikawa K."/>
            <person name="Arita K."/>
            <person name="Bito T."/>
            <person name="Chiden Y."/>
            <person name="Fujitsuka N."/>
            <person name="Fukunaka R."/>
            <person name="Hamada M."/>
            <person name="Harada C."/>
            <person name="Hayashi A."/>
            <person name="Hijishita S."/>
            <person name="Honda M."/>
            <person name="Hosokawa S."/>
            <person name="Ichikawa Y."/>
            <person name="Idonuma A."/>
            <person name="Iijima M."/>
            <person name="Ikeda M."/>
            <person name="Ikeno M."/>
            <person name="Ito K."/>
            <person name="Ito S."/>
            <person name="Ito T."/>
            <person name="Ito Y."/>
            <person name="Ito Y."/>
            <person name="Iwabuchi A."/>
            <person name="Kamiya K."/>
            <person name="Karasawa W."/>
            <person name="Kurita K."/>
            <person name="Katagiri S."/>
            <person name="Kikuta A."/>
            <person name="Kobayashi H."/>
            <person name="Kobayashi N."/>
            <person name="Machita K."/>
            <person name="Maehara T."/>
            <person name="Masukawa M."/>
            <person name="Mizubayashi T."/>
            <person name="Mukai Y."/>
            <person name="Nagasaki H."/>
            <person name="Nagata Y."/>
            <person name="Naito S."/>
            <person name="Nakashima M."/>
            <person name="Nakama Y."/>
            <person name="Nakamichi Y."/>
            <person name="Nakamura M."/>
            <person name="Meguro A."/>
            <person name="Negishi M."/>
            <person name="Ohta I."/>
            <person name="Ohta T."/>
            <person name="Okamoto M."/>
            <person name="Ono N."/>
            <person name="Saji S."/>
            <person name="Sakaguchi M."/>
            <person name="Sakai K."/>
            <person name="Shibata M."/>
            <person name="Shimokawa T."/>
            <person name="Song J."/>
            <person name="Takazaki Y."/>
            <person name="Terasawa K."/>
            <person name="Tsugane M."/>
            <person name="Tsuji K."/>
            <person name="Ueda S."/>
            <person name="Waki K."/>
            <person name="Yamagata H."/>
            <person name="Yamamoto M."/>
            <person name="Yamamoto S."/>
            <person name="Yamane H."/>
            <person name="Yoshiki S."/>
            <person name="Yoshihara R."/>
            <person name="Yukawa K."/>
            <person name="Zhong H."/>
            <person name="Yano M."/>
            <person name="Yuan Q."/>
            <person name="Ouyang S."/>
            <person name="Liu J."/>
            <person name="Jones K.M."/>
            <person name="Gansberger K."/>
            <person name="Moffat K."/>
            <person name="Hill J."/>
            <person name="Bera J."/>
            <person name="Fadrosh D."/>
            <person name="Jin S."/>
            <person name="Johri S."/>
            <person name="Kim M."/>
            <person name="Overton L."/>
            <person name="Reardon M."/>
            <person name="Tsitrin T."/>
            <person name="Vuong H."/>
            <person name="Weaver B."/>
            <person name="Ciecko A."/>
            <person name="Tallon L."/>
            <person name="Jackson J."/>
            <person name="Pai G."/>
            <person name="Aken S.V."/>
            <person name="Utterback T."/>
            <person name="Reidmuller S."/>
            <person name="Feldblyum T."/>
            <person name="Hsiao J."/>
            <person name="Zismann V."/>
            <person name="Iobst S."/>
            <person name="de Vazeille A.R."/>
            <person name="Buell C.R."/>
            <person name="Ying K."/>
            <person name="Li Y."/>
            <person name="Lu T."/>
            <person name="Huang Y."/>
            <person name="Zhao Q."/>
            <person name="Feng Q."/>
            <person name="Zhang L."/>
            <person name="Zhu J."/>
            <person name="Weng Q."/>
            <person name="Mu J."/>
            <person name="Lu Y."/>
            <person name="Fan D."/>
            <person name="Liu Y."/>
            <person name="Guan J."/>
            <person name="Zhang Y."/>
            <person name="Yu S."/>
            <person name="Liu X."/>
            <person name="Zhang Y."/>
            <person name="Hong G."/>
            <person name="Han B."/>
            <person name="Choisne N."/>
            <person name="Demange N."/>
            <person name="Orjeda G."/>
            <person name="Samain S."/>
            <person name="Cattolico L."/>
            <person name="Pelletier E."/>
            <person name="Couloux A."/>
            <person name="Segurens B."/>
            <person name="Wincker P."/>
            <person name="D'Hont A."/>
            <person name="Scarpelli C."/>
            <person name="Weissenbach J."/>
            <person name="Salanoubat M."/>
            <person name="Quetier F."/>
            <person name="Yu Y."/>
            <person name="Kim H.R."/>
            <person name="Rambo T."/>
            <person name="Currie J."/>
            <person name="Collura K."/>
            <person name="Luo M."/>
            <person name="Yang T."/>
            <person name="Ammiraju J.S.S."/>
            <person name="Engler F."/>
            <person name="Soderlund C."/>
            <person name="Wing R.A."/>
            <person name="Palmer L.E."/>
            <person name="de la Bastide M."/>
            <person name="Spiegel L."/>
            <person name="Nascimento L."/>
            <person name="Zutavern T."/>
            <person name="O'Shaughnessy A."/>
            <person name="Dike S."/>
            <person name="Dedhia N."/>
            <person name="Preston R."/>
            <person name="Balija V."/>
            <person name="McCombie W.R."/>
            <person name="Chow T."/>
            <person name="Chen H."/>
            <person name="Chung M."/>
            <person name="Chen C."/>
            <person name="Shaw J."/>
            <person name="Wu H."/>
            <person name="Hsiao K."/>
            <person name="Chao Y."/>
            <person name="Chu M."/>
            <person name="Cheng C."/>
            <person name="Hour A."/>
            <person name="Lee P."/>
            <person name="Lin S."/>
            <person name="Lin Y."/>
            <person name="Liou J."/>
            <person name="Liu S."/>
            <person name="Hsing Y."/>
            <person name="Raghuvanshi S."/>
            <person name="Mohanty A."/>
            <person name="Bharti A.K."/>
            <person name="Gaur A."/>
            <person name="Gupta V."/>
            <person name="Kumar D."/>
            <person name="Ravi V."/>
            <person name="Vij S."/>
            <person name="Kapur A."/>
            <person name="Khurana P."/>
            <person name="Khurana P."/>
            <person name="Khurana J.P."/>
            <person name="Tyagi A.K."/>
            <person name="Gaikwad K."/>
            <person name="Singh A."/>
            <person name="Dalal V."/>
            <person name="Srivastava S."/>
            <person name="Dixit A."/>
            <person name="Pal A.K."/>
            <person name="Ghazi I.A."/>
            <person name="Yadav M."/>
            <person name="Pandit A."/>
            <person name="Bhargava A."/>
            <person name="Sureshbabu K."/>
            <person name="Batra K."/>
            <person name="Sharma T.R."/>
            <person name="Mohapatra T."/>
            <person name="Singh N.K."/>
            <person name="Messing J."/>
            <person name="Nelson A.B."/>
            <person name="Fuks G."/>
            <person name="Kavchok S."/>
            <person name="Keizer G."/>
            <person name="Linton E."/>
            <person name="Llaca V."/>
            <person name="Song R."/>
            <person name="Tanyolac B."/>
            <person name="Young S."/>
            <person name="Ho-Il K."/>
            <person name="Hahn J.H."/>
            <person name="Sangsakoo G."/>
            <person name="Vanavichit A."/>
            <person name="de Mattos Luiz.A.T."/>
            <person name="Zimmer P.D."/>
            <person name="Malone G."/>
            <person name="Dellagostin O."/>
            <person name="de Oliveira A.C."/>
            <person name="Bevan M."/>
            <person name="Bancroft I."/>
            <person name="Minx P."/>
            <person name="Cordum H."/>
            <person name="Wilson R."/>
            <person name="Cheng Z."/>
            <person name="Jin W."/>
            <person name="Jiang J."/>
            <person name="Leong S.A."/>
            <person name="Iwama H."/>
            <person name="Gojobori T."/>
            <person name="Itoh T."/>
            <person name="Niimura Y."/>
            <person name="Fujii Y."/>
            <person name="Habara T."/>
            <person name="Sakai H."/>
            <person name="Sato Y."/>
            <person name="Wilson G."/>
            <person name="Kumar K."/>
            <person name="McCouch S."/>
            <person name="Juretic N."/>
            <person name="Hoen D."/>
            <person name="Wright S."/>
            <person name="Bruskiewich R."/>
            <person name="Bureau T."/>
            <person name="Miyao A."/>
            <person name="Hirochika H."/>
            <person name="Nishikawa T."/>
            <person name="Kadowaki K."/>
            <person name="Sugiura M."/>
            <person name="Burr B."/>
            <person name="Sasaki T."/>
        </authorList>
    </citation>
    <scope>NUCLEOTIDE SEQUENCE [LARGE SCALE GENOMIC DNA]</scope>
    <source>
        <strain evidence="3">cv. Nipponbare</strain>
    </source>
</reference>
<sequence>MSSPSAAFLPSLLTGFRHSTPAVAWTGLAISRVIRFRHGNYEKLEEERKWGTGAAPWGRGWRHGARRRRPWRRHVREKAERRCARSGGGESGDARKHEEVRCWWGGPVEWEGEVGTGYGKLGFSLMGYWAVLGFYINSWQLAGGEQTPALGNASLNCCIDLSLDSLPDDEHWALVDSHDGLLLLCTKFSNRMDIPDNSAVCDPVSGRCAPTRTTSVVDEERWEKREEGSMEEEDPYEYDEEDRKRDDSGMVPIL</sequence>
<dbReference type="EMBL" id="AP003540">
    <property type="protein sequence ID" value="BAD68536.1"/>
    <property type="molecule type" value="Genomic_DNA"/>
</dbReference>
<dbReference type="AlphaFoldDB" id="Q5VPT9"/>
<accession>Q5VPT9</accession>
<reference evidence="3" key="2">
    <citation type="journal article" date="2008" name="Nucleic Acids Res.">
        <title>The rice annotation project database (RAP-DB): 2008 update.</title>
        <authorList>
            <consortium name="The rice annotation project (RAP)"/>
        </authorList>
    </citation>
    <scope>GENOME REANNOTATION</scope>
    <source>
        <strain evidence="3">cv. Nipponbare</strain>
    </source>
</reference>
<feature type="compositionally biased region" description="Basic and acidic residues" evidence="1">
    <location>
        <begin position="218"/>
        <end position="228"/>
    </location>
</feature>
<name>Q5VPT9_ORYSJ</name>
<organism evidence="2 3">
    <name type="scientific">Oryza sativa subsp. japonica</name>
    <name type="common">Rice</name>
    <dbReference type="NCBI Taxonomy" id="39947"/>
    <lineage>
        <taxon>Eukaryota</taxon>
        <taxon>Viridiplantae</taxon>
        <taxon>Streptophyta</taxon>
        <taxon>Embryophyta</taxon>
        <taxon>Tracheophyta</taxon>
        <taxon>Spermatophyta</taxon>
        <taxon>Magnoliopsida</taxon>
        <taxon>Liliopsida</taxon>
        <taxon>Poales</taxon>
        <taxon>Poaceae</taxon>
        <taxon>BOP clade</taxon>
        <taxon>Oryzoideae</taxon>
        <taxon>Oryzeae</taxon>
        <taxon>Oryzinae</taxon>
        <taxon>Oryza</taxon>
        <taxon>Oryza sativa</taxon>
    </lineage>
</organism>
<protein>
    <submittedName>
        <fullName evidence="2">Uncharacterized protein</fullName>
    </submittedName>
</protein>
<feature type="region of interest" description="Disordered" evidence="1">
    <location>
        <begin position="212"/>
        <end position="254"/>
    </location>
</feature>
<evidence type="ECO:0000256" key="1">
    <source>
        <dbReference type="SAM" id="MobiDB-lite"/>
    </source>
</evidence>
<feature type="compositionally biased region" description="Acidic residues" evidence="1">
    <location>
        <begin position="229"/>
        <end position="240"/>
    </location>
</feature>
<evidence type="ECO:0000313" key="2">
    <source>
        <dbReference type="EMBL" id="BAD68536.1"/>
    </source>
</evidence>
<dbReference type="Proteomes" id="UP000000763">
    <property type="component" value="Chromosome 6"/>
</dbReference>
<gene>
    <name evidence="2" type="primary">P0450D12.36</name>
</gene>
<proteinExistence type="predicted"/>
<evidence type="ECO:0000313" key="3">
    <source>
        <dbReference type="Proteomes" id="UP000000763"/>
    </source>
</evidence>